<evidence type="ECO:0000313" key="3">
    <source>
        <dbReference type="Proteomes" id="UP000818323"/>
    </source>
</evidence>
<organism evidence="2 3">
    <name type="scientific">Microvirga arsenatis</name>
    <dbReference type="NCBI Taxonomy" id="2692265"/>
    <lineage>
        <taxon>Bacteria</taxon>
        <taxon>Pseudomonadati</taxon>
        <taxon>Pseudomonadota</taxon>
        <taxon>Alphaproteobacteria</taxon>
        <taxon>Hyphomicrobiales</taxon>
        <taxon>Methylobacteriaceae</taxon>
        <taxon>Microvirga</taxon>
    </lineage>
</organism>
<dbReference type="Pfam" id="PF07120">
    <property type="entry name" value="DUF1376"/>
    <property type="match status" value="1"/>
</dbReference>
<feature type="region of interest" description="Disordered" evidence="1">
    <location>
        <begin position="92"/>
        <end position="144"/>
    </location>
</feature>
<reference evidence="2 3" key="1">
    <citation type="submission" date="2020-01" db="EMBL/GenBank/DDBJ databases">
        <title>Microvirga sp. nov., an arsenate reduction bacterium isolated from Tibet hotspring sediments.</title>
        <authorList>
            <person name="Yuan C.-G."/>
        </authorList>
    </citation>
    <scope>NUCLEOTIDE SEQUENCE [LARGE SCALE GENOMIC DNA]</scope>
    <source>
        <strain evidence="2 3">SYSU G3D203</strain>
    </source>
</reference>
<evidence type="ECO:0000313" key="2">
    <source>
        <dbReference type="EMBL" id="NBJ24105.1"/>
    </source>
</evidence>
<accession>A0ABW9YVE9</accession>
<name>A0ABW9YVE9_9HYPH</name>
<keyword evidence="3" id="KW-1185">Reference proteome</keyword>
<evidence type="ECO:0000256" key="1">
    <source>
        <dbReference type="SAM" id="MobiDB-lite"/>
    </source>
</evidence>
<dbReference type="InterPro" id="IPR010781">
    <property type="entry name" value="DUF1376"/>
</dbReference>
<sequence>MSQYPSLPLFTDAYIADTAHLTNEEHGAYLRLLMFAWRSPDCGLPDDDMKLSRMLGVTPKKWASLKAAVMAFWRLENGRWFQSRLSRERQFVEEKVEKRRNAGKQGGRPKSLKNQEPEKANGSQEKSKPKAPTPTPILPTEERGRVPANMQARMLAELPPGVDWPIRISMKLQPIFECLEAGADFEKHVLPVIHEEAKNAHAAGRKLFSWENVVPQIMAAVERDRKPAQPKQDNVFTDEVWSRAIEGYKRTRHWSYGKWSMPPDDPACSIPTHILAAHGYGRAAA</sequence>
<protein>
    <submittedName>
        <fullName evidence="2">DUF1376 domain-containing protein</fullName>
    </submittedName>
</protein>
<dbReference type="Proteomes" id="UP000818323">
    <property type="component" value="Unassembled WGS sequence"/>
</dbReference>
<proteinExistence type="predicted"/>
<comment type="caution">
    <text evidence="2">The sequence shown here is derived from an EMBL/GenBank/DDBJ whole genome shotgun (WGS) entry which is preliminary data.</text>
</comment>
<gene>
    <name evidence="2" type="ORF">GR303_07015</name>
</gene>
<dbReference type="EMBL" id="JAAAXJ010000003">
    <property type="protein sequence ID" value="NBJ24105.1"/>
    <property type="molecule type" value="Genomic_DNA"/>
</dbReference>
<dbReference type="RefSeq" id="WP_161725983.1">
    <property type="nucleotide sequence ID" value="NZ_JAAAXI010000027.1"/>
</dbReference>